<evidence type="ECO:0000313" key="6">
    <source>
        <dbReference type="EMBL" id="CAK1542271.1"/>
    </source>
</evidence>
<keyword evidence="7" id="KW-1185">Reference proteome</keyword>
<proteinExistence type="predicted"/>
<comment type="caution">
    <text evidence="6">The sequence shown here is derived from an EMBL/GenBank/DDBJ whole genome shotgun (WGS) entry which is preliminary data.</text>
</comment>
<reference evidence="6 7" key="1">
    <citation type="submission" date="2023-11" db="EMBL/GenBank/DDBJ databases">
        <authorList>
            <person name="Okamura Y."/>
        </authorList>
    </citation>
    <scope>NUCLEOTIDE SEQUENCE [LARGE SCALE GENOMIC DNA]</scope>
</reference>
<organism evidence="6 7">
    <name type="scientific">Leptosia nina</name>
    <dbReference type="NCBI Taxonomy" id="320188"/>
    <lineage>
        <taxon>Eukaryota</taxon>
        <taxon>Metazoa</taxon>
        <taxon>Ecdysozoa</taxon>
        <taxon>Arthropoda</taxon>
        <taxon>Hexapoda</taxon>
        <taxon>Insecta</taxon>
        <taxon>Pterygota</taxon>
        <taxon>Neoptera</taxon>
        <taxon>Endopterygota</taxon>
        <taxon>Lepidoptera</taxon>
        <taxon>Glossata</taxon>
        <taxon>Ditrysia</taxon>
        <taxon>Papilionoidea</taxon>
        <taxon>Pieridae</taxon>
        <taxon>Pierinae</taxon>
        <taxon>Leptosia</taxon>
    </lineage>
</organism>
<evidence type="ECO:0000256" key="1">
    <source>
        <dbReference type="ARBA" id="ARBA00022723"/>
    </source>
</evidence>
<evidence type="ECO:0000259" key="5">
    <source>
        <dbReference type="PROSITE" id="PS50016"/>
    </source>
</evidence>
<dbReference type="GO" id="GO:0008270">
    <property type="term" value="F:zinc ion binding"/>
    <property type="evidence" value="ECO:0007669"/>
    <property type="project" value="UniProtKB-KW"/>
</dbReference>
<dbReference type="InterPro" id="IPR011011">
    <property type="entry name" value="Znf_FYVE_PHD"/>
</dbReference>
<dbReference type="SUPFAM" id="SSF57903">
    <property type="entry name" value="FYVE/PHD zinc finger"/>
    <property type="match status" value="1"/>
</dbReference>
<dbReference type="Gene3D" id="3.30.40.10">
    <property type="entry name" value="Zinc/RING finger domain, C3HC4 (zinc finger)"/>
    <property type="match status" value="1"/>
</dbReference>
<dbReference type="PROSITE" id="PS50016">
    <property type="entry name" value="ZF_PHD_2"/>
    <property type="match status" value="1"/>
</dbReference>
<evidence type="ECO:0000313" key="7">
    <source>
        <dbReference type="Proteomes" id="UP001497472"/>
    </source>
</evidence>
<evidence type="ECO:0000256" key="4">
    <source>
        <dbReference type="PROSITE-ProRule" id="PRU00146"/>
    </source>
</evidence>
<evidence type="ECO:0000256" key="3">
    <source>
        <dbReference type="ARBA" id="ARBA00022833"/>
    </source>
</evidence>
<feature type="domain" description="PHD-type" evidence="5">
    <location>
        <begin position="2"/>
        <end position="60"/>
    </location>
</feature>
<dbReference type="PROSITE" id="PS01359">
    <property type="entry name" value="ZF_PHD_1"/>
    <property type="match status" value="1"/>
</dbReference>
<keyword evidence="3" id="KW-0862">Zinc</keyword>
<name>A0AAV1IYG2_9NEOP</name>
<evidence type="ECO:0000256" key="2">
    <source>
        <dbReference type="ARBA" id="ARBA00022771"/>
    </source>
</evidence>
<keyword evidence="2 4" id="KW-0863">Zinc-finger</keyword>
<dbReference type="EMBL" id="CAVLEF010000003">
    <property type="protein sequence ID" value="CAK1542271.1"/>
    <property type="molecule type" value="Genomic_DNA"/>
</dbReference>
<sequence length="100" mass="11491">MEHTCGACLSQVDVREEQIIQCTRCVLIYHPLCLNINDLEFDKLEQDYLNSWECPNCTSRVPKNLIGKCRSPAKQPCYLPPVQKKGTTVTDVGFRERHSH</sequence>
<accession>A0AAV1IYG2</accession>
<dbReference type="Proteomes" id="UP001497472">
    <property type="component" value="Unassembled WGS sequence"/>
</dbReference>
<protein>
    <recommendedName>
        <fullName evidence="5">PHD-type domain-containing protein</fullName>
    </recommendedName>
</protein>
<gene>
    <name evidence="6" type="ORF">LNINA_LOCUS2182</name>
</gene>
<dbReference type="AlphaFoldDB" id="A0AAV1IYG2"/>
<dbReference type="SMART" id="SM00249">
    <property type="entry name" value="PHD"/>
    <property type="match status" value="1"/>
</dbReference>
<dbReference type="InterPro" id="IPR019787">
    <property type="entry name" value="Znf_PHD-finger"/>
</dbReference>
<dbReference type="Pfam" id="PF16866">
    <property type="entry name" value="PHD_4"/>
    <property type="match status" value="1"/>
</dbReference>
<keyword evidence="1" id="KW-0479">Metal-binding</keyword>
<dbReference type="InterPro" id="IPR013083">
    <property type="entry name" value="Znf_RING/FYVE/PHD"/>
</dbReference>
<dbReference type="InterPro" id="IPR019786">
    <property type="entry name" value="Zinc_finger_PHD-type_CS"/>
</dbReference>
<dbReference type="InterPro" id="IPR001965">
    <property type="entry name" value="Znf_PHD"/>
</dbReference>